<organism evidence="2 3">
    <name type="scientific">Ruegeria sediminis</name>
    <dbReference type="NCBI Taxonomy" id="2583820"/>
    <lineage>
        <taxon>Bacteria</taxon>
        <taxon>Pseudomonadati</taxon>
        <taxon>Pseudomonadota</taxon>
        <taxon>Alphaproteobacteria</taxon>
        <taxon>Rhodobacterales</taxon>
        <taxon>Roseobacteraceae</taxon>
        <taxon>Ruegeria</taxon>
    </lineage>
</organism>
<dbReference type="EMBL" id="VCPD01000003">
    <property type="protein sequence ID" value="TMV07653.1"/>
    <property type="molecule type" value="Genomic_DNA"/>
</dbReference>
<evidence type="ECO:0000313" key="2">
    <source>
        <dbReference type="EMBL" id="TMV07653.1"/>
    </source>
</evidence>
<comment type="caution">
    <text evidence="2">The sequence shown here is derived from an EMBL/GenBank/DDBJ whole genome shotgun (WGS) entry which is preliminary data.</text>
</comment>
<sequence>MTQTPPGGHDGPYPAPVEVRGFTVKPEWIDYNGHMNVGYYGVAFDLALEEVMVEHLGLGGVQVEATGEGPYMIQSHLHFLRELREGEPFYYRLRLLDADGKRGHYFAEMFAEADGALCATQEGLFINVSHATGRSAPYPEWAAARLARMVEDHKSLEPAPQIGQPIGIRRKQAGDHRPMA</sequence>
<dbReference type="Gene3D" id="3.10.129.10">
    <property type="entry name" value="Hotdog Thioesterase"/>
    <property type="match status" value="1"/>
</dbReference>
<dbReference type="CDD" id="cd00586">
    <property type="entry name" value="4HBT"/>
    <property type="match status" value="1"/>
</dbReference>
<dbReference type="Proteomes" id="UP001193035">
    <property type="component" value="Unassembled WGS sequence"/>
</dbReference>
<keyword evidence="3" id="KW-1185">Reference proteome</keyword>
<dbReference type="InterPro" id="IPR029069">
    <property type="entry name" value="HotDog_dom_sf"/>
</dbReference>
<reference evidence="2 3" key="1">
    <citation type="submission" date="2019-05" db="EMBL/GenBank/DDBJ databases">
        <title>Ruegeria sp. nov., isolated from tidal flat.</title>
        <authorList>
            <person name="Kim W."/>
        </authorList>
    </citation>
    <scope>NUCLEOTIDE SEQUENCE [LARGE SCALE GENOMIC DNA]</scope>
    <source>
        <strain evidence="2 3">CAU 1488</strain>
    </source>
</reference>
<accession>A0ABY2WYN9</accession>
<dbReference type="SUPFAM" id="SSF54637">
    <property type="entry name" value="Thioesterase/thiol ester dehydrase-isomerase"/>
    <property type="match status" value="1"/>
</dbReference>
<feature type="region of interest" description="Disordered" evidence="1">
    <location>
        <begin position="158"/>
        <end position="180"/>
    </location>
</feature>
<evidence type="ECO:0000313" key="3">
    <source>
        <dbReference type="Proteomes" id="UP001193035"/>
    </source>
</evidence>
<evidence type="ECO:0000256" key="1">
    <source>
        <dbReference type="SAM" id="MobiDB-lite"/>
    </source>
</evidence>
<gene>
    <name evidence="2" type="ORF">FGK63_09290</name>
</gene>
<dbReference type="RefSeq" id="WP_138841473.1">
    <property type="nucleotide sequence ID" value="NZ_VCPD01000003.1"/>
</dbReference>
<protein>
    <submittedName>
        <fullName evidence="2">Thioesterase</fullName>
    </submittedName>
</protein>
<name>A0ABY2WYN9_9RHOB</name>
<proteinExistence type="predicted"/>
<dbReference type="Pfam" id="PF13279">
    <property type="entry name" value="4HBT_2"/>
    <property type="match status" value="1"/>
</dbReference>